<dbReference type="Gene3D" id="2.60.120.1540">
    <property type="match status" value="1"/>
</dbReference>
<feature type="domain" description="Alpha-2-macroglobulin bait region" evidence="9">
    <location>
        <begin position="426"/>
        <end position="558"/>
    </location>
</feature>
<dbReference type="STRING" id="112268.A0A182W9G3"/>
<evidence type="ECO:0000256" key="5">
    <source>
        <dbReference type="ARBA" id="ARBA00023180"/>
    </source>
</evidence>
<name>A0A182W9G3_9DIPT</name>
<dbReference type="SMART" id="SM01419">
    <property type="entry name" value="Thiol-ester_cl"/>
    <property type="match status" value="1"/>
</dbReference>
<dbReference type="PANTHER" id="PTHR11412">
    <property type="entry name" value="MACROGLOBULIN / COMPLEMENT"/>
    <property type="match status" value="1"/>
</dbReference>
<dbReference type="SMART" id="SM01360">
    <property type="entry name" value="A2M"/>
    <property type="match status" value="1"/>
</dbReference>
<proteinExistence type="predicted"/>
<dbReference type="InterPro" id="IPR013783">
    <property type="entry name" value="Ig-like_fold"/>
</dbReference>
<dbReference type="GO" id="GO:0002376">
    <property type="term" value="P:immune system process"/>
    <property type="evidence" value="ECO:0007669"/>
    <property type="project" value="UniProtKB-KW"/>
</dbReference>
<dbReference type="Gene3D" id="2.60.40.1940">
    <property type="match status" value="1"/>
</dbReference>
<keyword evidence="1" id="KW-0732">Signal</keyword>
<dbReference type="InterPro" id="IPR049135">
    <property type="entry name" value="TEP1_CUB2"/>
</dbReference>
<keyword evidence="2" id="KW-0391">Immunity</keyword>
<dbReference type="EnsemblMetazoa" id="AMIN006991-RA">
    <property type="protein sequence ID" value="AMIN006991-PA"/>
    <property type="gene ID" value="AMIN006991"/>
</dbReference>
<dbReference type="InterPro" id="IPR041555">
    <property type="entry name" value="MG3"/>
</dbReference>
<keyword evidence="13" id="KW-1185">Reference proteome</keyword>
<dbReference type="Pfam" id="PF00207">
    <property type="entry name" value="A2M"/>
    <property type="match status" value="1"/>
</dbReference>
<feature type="domain" description="Alpha-2-macroglobulin" evidence="10">
    <location>
        <begin position="633"/>
        <end position="724"/>
    </location>
</feature>
<protein>
    <recommendedName>
        <fullName evidence="8">TEP1-F</fullName>
    </recommendedName>
</protein>
<dbReference type="SUPFAM" id="SSF49410">
    <property type="entry name" value="Alpha-macroglobulin receptor domain"/>
    <property type="match status" value="1"/>
</dbReference>
<evidence type="ECO:0000313" key="12">
    <source>
        <dbReference type="EnsemblMetazoa" id="AMIN006991-PA"/>
    </source>
</evidence>
<dbReference type="Gene3D" id="2.60.40.10">
    <property type="entry name" value="Immunoglobulins"/>
    <property type="match status" value="2"/>
</dbReference>
<dbReference type="Gene3D" id="2.60.40.1930">
    <property type="match status" value="2"/>
</dbReference>
<dbReference type="FunFam" id="2.60.40.1930:FF:000001">
    <property type="entry name" value="CD109 isoform 3"/>
    <property type="match status" value="1"/>
</dbReference>
<dbReference type="Pfam" id="PF01835">
    <property type="entry name" value="MG2"/>
    <property type="match status" value="1"/>
</dbReference>
<evidence type="ECO:0000259" key="9">
    <source>
        <dbReference type="SMART" id="SM01359"/>
    </source>
</evidence>
<dbReference type="Gene3D" id="2.60.40.690">
    <property type="entry name" value="Alpha-macroglobulin, receptor-binding domain"/>
    <property type="match status" value="1"/>
</dbReference>
<dbReference type="InterPro" id="IPR050473">
    <property type="entry name" value="A2M/Complement_sys"/>
</dbReference>
<dbReference type="Gene3D" id="2.20.130.20">
    <property type="match status" value="1"/>
</dbReference>
<reference evidence="12" key="2">
    <citation type="submission" date="2020-05" db="UniProtKB">
        <authorList>
            <consortium name="EnsemblMetazoa"/>
        </authorList>
    </citation>
    <scope>IDENTIFICATION</scope>
    <source>
        <strain evidence="12">MINIMUS1</strain>
    </source>
</reference>
<dbReference type="Gene3D" id="6.20.50.160">
    <property type="match status" value="1"/>
</dbReference>
<dbReference type="PANTHER" id="PTHR11412:SF136">
    <property type="entry name" value="CD109 ANTIGEN"/>
    <property type="match status" value="1"/>
</dbReference>
<evidence type="ECO:0000256" key="2">
    <source>
        <dbReference type="ARBA" id="ARBA00022859"/>
    </source>
</evidence>
<organism evidence="12 13">
    <name type="scientific">Anopheles minimus</name>
    <dbReference type="NCBI Taxonomy" id="112268"/>
    <lineage>
        <taxon>Eukaryota</taxon>
        <taxon>Metazoa</taxon>
        <taxon>Ecdysozoa</taxon>
        <taxon>Arthropoda</taxon>
        <taxon>Hexapoda</taxon>
        <taxon>Insecta</taxon>
        <taxon>Pterygota</taxon>
        <taxon>Neoptera</taxon>
        <taxon>Endopterygota</taxon>
        <taxon>Diptera</taxon>
        <taxon>Nematocera</taxon>
        <taxon>Culicoidea</taxon>
        <taxon>Culicidae</taxon>
        <taxon>Anophelinae</taxon>
        <taxon>Anopheles</taxon>
    </lineage>
</organism>
<evidence type="ECO:0000256" key="7">
    <source>
        <dbReference type="ARBA" id="ARBA00063781"/>
    </source>
</evidence>
<comment type="function">
    <text evidence="6">Binds covalently through a thioester bond to the pathogen surface resulting in pathogen clearance.</text>
</comment>
<dbReference type="Gene3D" id="2.60.40.2950">
    <property type="match status" value="1"/>
</dbReference>
<dbReference type="InterPro" id="IPR002890">
    <property type="entry name" value="MG2"/>
</dbReference>
<accession>A0A182W9G3</accession>
<dbReference type="VEuPathDB" id="VectorBase:AMIN006991"/>
<keyword evidence="3" id="KW-0882">Thioester bond</keyword>
<evidence type="ECO:0000256" key="6">
    <source>
        <dbReference type="ARBA" id="ARBA00057615"/>
    </source>
</evidence>
<dbReference type="InterPro" id="IPR001599">
    <property type="entry name" value="Macroglobln_a2"/>
</dbReference>
<evidence type="ECO:0000259" key="10">
    <source>
        <dbReference type="SMART" id="SM01360"/>
    </source>
</evidence>
<feature type="domain" description="Alpha-macroglobulin receptor-binding" evidence="11">
    <location>
        <begin position="1216"/>
        <end position="1308"/>
    </location>
</feature>
<dbReference type="Pfam" id="PF07678">
    <property type="entry name" value="TED_complement"/>
    <property type="match status" value="1"/>
</dbReference>
<evidence type="ECO:0000256" key="8">
    <source>
        <dbReference type="ARBA" id="ARBA00078071"/>
    </source>
</evidence>
<evidence type="ECO:0000256" key="4">
    <source>
        <dbReference type="ARBA" id="ARBA00023157"/>
    </source>
</evidence>
<keyword evidence="5" id="KW-0325">Glycoprotein</keyword>
<comment type="subunit">
    <text evidence="7">Heterodimer of a TEP1-N chain and an TEP1-C chain non-covalently linked. Forms a complex composed of TEP1-N and TEP1-C heterodimer, LRIM1 and APL1C; the interaction stabilizes TEP1-N and TEP1-C heterodimer, prevents its binding to tissues while circulating in the hemolymph and protects the thioester bond from hydrolysis. Mature TEP1 and to a lesser extent full-length TEP1 interact with SPCLIP1; the interaction is induced by microbial infection.</text>
</comment>
<reference evidence="13" key="1">
    <citation type="submission" date="2013-03" db="EMBL/GenBank/DDBJ databases">
        <title>The Genome Sequence of Anopheles minimus MINIMUS1.</title>
        <authorList>
            <consortium name="The Broad Institute Genomics Platform"/>
            <person name="Neafsey D.E."/>
            <person name="Walton C."/>
            <person name="Walker B."/>
            <person name="Young S.K."/>
            <person name="Zeng Q."/>
            <person name="Gargeya S."/>
            <person name="Fitzgerald M."/>
            <person name="Haas B."/>
            <person name="Abouelleil A."/>
            <person name="Allen A.W."/>
            <person name="Alvarado L."/>
            <person name="Arachchi H.M."/>
            <person name="Berlin A.M."/>
            <person name="Chapman S.B."/>
            <person name="Gainer-Dewar J."/>
            <person name="Goldberg J."/>
            <person name="Griggs A."/>
            <person name="Gujja S."/>
            <person name="Hansen M."/>
            <person name="Howarth C."/>
            <person name="Imamovic A."/>
            <person name="Ireland A."/>
            <person name="Larimer J."/>
            <person name="McCowan C."/>
            <person name="Murphy C."/>
            <person name="Pearson M."/>
            <person name="Poon T.W."/>
            <person name="Priest M."/>
            <person name="Roberts A."/>
            <person name="Saif S."/>
            <person name="Shea T."/>
            <person name="Sisk P."/>
            <person name="Sykes S."/>
            <person name="Wortman J."/>
            <person name="Nusbaum C."/>
            <person name="Birren B."/>
        </authorList>
    </citation>
    <scope>NUCLEOTIDE SEQUENCE [LARGE SCALE GENOMIC DNA]</scope>
    <source>
        <strain evidence="13">MINIMUS1</strain>
    </source>
</reference>
<dbReference type="InterPro" id="IPR011626">
    <property type="entry name" value="Alpha-macroglobulin_TED"/>
</dbReference>
<dbReference type="Pfam" id="PF21412">
    <property type="entry name" value="TEP1_CUB2"/>
    <property type="match status" value="1"/>
</dbReference>
<dbReference type="Gene3D" id="1.50.10.20">
    <property type="match status" value="1"/>
</dbReference>
<dbReference type="GO" id="GO:0005615">
    <property type="term" value="C:extracellular space"/>
    <property type="evidence" value="ECO:0007669"/>
    <property type="project" value="InterPro"/>
</dbReference>
<evidence type="ECO:0000313" key="13">
    <source>
        <dbReference type="Proteomes" id="UP000075920"/>
    </source>
</evidence>
<dbReference type="SUPFAM" id="SSF48239">
    <property type="entry name" value="Terpenoid cyclases/Protein prenyltransferases"/>
    <property type="match status" value="1"/>
</dbReference>
<dbReference type="InterPro" id="IPR008930">
    <property type="entry name" value="Terpenoid_cyclase/PrenylTrfase"/>
</dbReference>
<dbReference type="GO" id="GO:0004866">
    <property type="term" value="F:endopeptidase inhibitor activity"/>
    <property type="evidence" value="ECO:0007669"/>
    <property type="project" value="InterPro"/>
</dbReference>
<evidence type="ECO:0000256" key="3">
    <source>
        <dbReference type="ARBA" id="ARBA00022966"/>
    </source>
</evidence>
<dbReference type="SMART" id="SM01359">
    <property type="entry name" value="A2M_N_2"/>
    <property type="match status" value="1"/>
</dbReference>
<evidence type="ECO:0000259" key="11">
    <source>
        <dbReference type="SMART" id="SM01361"/>
    </source>
</evidence>
<dbReference type="InterPro" id="IPR011625">
    <property type="entry name" value="A2M_N_BRD"/>
</dbReference>
<dbReference type="InterPro" id="IPR009048">
    <property type="entry name" value="A-macroglobulin_rcpt-bd"/>
</dbReference>
<keyword evidence="4" id="KW-1015">Disulfide bond</keyword>
<dbReference type="SMART" id="SM01361">
    <property type="entry name" value="A2M_recep"/>
    <property type="match status" value="1"/>
</dbReference>
<dbReference type="Proteomes" id="UP000075920">
    <property type="component" value="Unassembled WGS sequence"/>
</dbReference>
<dbReference type="InterPro" id="IPR036595">
    <property type="entry name" value="A-macroglobulin_rcpt-bd_sf"/>
</dbReference>
<dbReference type="Pfam" id="PF07703">
    <property type="entry name" value="A2M_BRD"/>
    <property type="match status" value="1"/>
</dbReference>
<evidence type="ECO:0000256" key="1">
    <source>
        <dbReference type="ARBA" id="ARBA00022729"/>
    </source>
</evidence>
<dbReference type="InterPro" id="IPR047565">
    <property type="entry name" value="Alpha-macroglob_thiol-ester_cl"/>
</dbReference>
<sequence length="1312" mass="149321">MWQFIRSRILTVIIFIGAAHGMLVVGPKFIRADQNYTVVLSNFNSNMSKVDLKIRLEGYSDDGTNVLSLTKSLDVRKYSTRMVTFNLPEDLSAGNYTITIDGHDGFNFHKEADLVYTSKTIYGFIQINKPVFKPDDTVQFRVIILDNELKPPVRVETIHVQIHDPENNVIREWPSAQLHTGVFEDHLQISPPLMLGIWRISALVDEEELVLKTFEVKKYVLSAFDLEVIPSTIPLEAHQGLNLTITANYRFGKPVNGLAKVKLYLEDDELDQRKELQVHGTGQMELRFKKMLLLNHTQQDVRVKTTFIEEYTNRTVRKVSHITVHKYKYHVKLLKGRPQFLPELHFECVLQFRNHDGTPATGITGEVKVDEIGYHETATSDNDGLIKLELLPNKDINEMTISFSNDDGFFFEEQVEKVEGVTDTFIKLELTNPVKLNQTLRFTVRCNEQMTFFVYYVVSKGNIIESGYMRPNKQTKFPLQLKATEKMVPKAKIIVSTIVNQTVVYDFVDIDFKDLRNNFHMTIDEEEVKPGRQIELRMSGRPGAYVGLAAYDQGLLVYNKNHDLLWENVMQVFDECQALDEHEFDNLHSMGLFGRTFDGIEFSGAHDTSSRYGSQENSQIKKLVPYRTNFPESWLWENVTIARSGKRSIIRVVPDTTTSWYLTGFSIDPVYGLGIIKKPIQLTTIQPFYIVESLPYSIKRDEAVVLQFTLFNNLGGEYIADVTLYNVANQTEFIGRPVDELSYTKSVTVLPKVGVPISFLVKARKLGEMVVRVKASIMHGLETDALEKIIRVVPETLKQSKMDSRIFRIDSNSNQSFRMNLYVNPAAISGSTKVDLQVNANLITTVSMHNLQHLLYATFGDGEQNMFNLGPNIVVLDYLNAIGSKDQNLIDKATSLIRQGFQNQLRYRQSDGSFGVRQNRGGSVFLTAFVAKSMQTASKYISEVDAAMVEKACDWLAGKYYTGSFYEGDLRSGIALTSYVLTALLENEHAKVKHAGVIKNAMDYLSQEIDYINSIYDLSIATYALMLNGHSKKDKALKKLIGRSTATNDGTERYWNSIETTSYALLSLVIAERYADCIPVMRWLVKQSFVAGSSSRTQDTFVGLTALTKLAEKMSPSRNNYTIQLMFEKSYAYSLKVSQDTTAININLPGDTKTLDINVFGVGSGLLEVFYQYSLNLMNVENQFRLDLTQHYTGSNNEIRLKVCASFIPKEFENRSNMTLVEVMFPSGFEYAWHRNLDRSGENPIQKIEISNTEIDGNSVILYYDSIGSERNCFVVTAYWQRSVALKHSTYVIVTDYYNPSRYAVKLYDHRV</sequence>
<dbReference type="Pfam" id="PF07677">
    <property type="entry name" value="A2M_recep"/>
    <property type="match status" value="1"/>
</dbReference>
<dbReference type="Pfam" id="PF17791">
    <property type="entry name" value="MG3"/>
    <property type="match status" value="1"/>
</dbReference>